<evidence type="ECO:0000313" key="1">
    <source>
        <dbReference type="EMBL" id="MBX40915.1"/>
    </source>
</evidence>
<protein>
    <submittedName>
        <fullName evidence="1">Uncharacterized protein</fullName>
    </submittedName>
</protein>
<reference evidence="1" key="1">
    <citation type="submission" date="2018-02" db="EMBL/GenBank/DDBJ databases">
        <title>Rhizophora mucronata_Transcriptome.</title>
        <authorList>
            <person name="Meera S.P."/>
            <person name="Sreeshan A."/>
            <person name="Augustine A."/>
        </authorList>
    </citation>
    <scope>NUCLEOTIDE SEQUENCE</scope>
    <source>
        <tissue evidence="1">Leaf</tissue>
    </source>
</reference>
<dbReference type="EMBL" id="GGEC01060431">
    <property type="protein sequence ID" value="MBX40915.1"/>
    <property type="molecule type" value="Transcribed_RNA"/>
</dbReference>
<organism evidence="1">
    <name type="scientific">Rhizophora mucronata</name>
    <name type="common">Asiatic mangrove</name>
    <dbReference type="NCBI Taxonomy" id="61149"/>
    <lineage>
        <taxon>Eukaryota</taxon>
        <taxon>Viridiplantae</taxon>
        <taxon>Streptophyta</taxon>
        <taxon>Embryophyta</taxon>
        <taxon>Tracheophyta</taxon>
        <taxon>Spermatophyta</taxon>
        <taxon>Magnoliopsida</taxon>
        <taxon>eudicotyledons</taxon>
        <taxon>Gunneridae</taxon>
        <taxon>Pentapetalae</taxon>
        <taxon>rosids</taxon>
        <taxon>fabids</taxon>
        <taxon>Malpighiales</taxon>
        <taxon>Rhizophoraceae</taxon>
        <taxon>Rhizophora</taxon>
    </lineage>
</organism>
<accession>A0A2P2NEK9</accession>
<sequence>MWLPKYLKSLIFYKFYRSNIGYCKAI</sequence>
<name>A0A2P2NEK9_RHIMU</name>
<dbReference type="AlphaFoldDB" id="A0A2P2NEK9"/>
<proteinExistence type="predicted"/>